<keyword evidence="4" id="KW-1185">Reference proteome</keyword>
<evidence type="ECO:0000259" key="2">
    <source>
        <dbReference type="PROSITE" id="PS50235"/>
    </source>
</evidence>
<dbReference type="AlphaFoldDB" id="A0A026W8I4"/>
<gene>
    <name evidence="3" type="ORF">X777_09271</name>
</gene>
<proteinExistence type="inferred from homology"/>
<dbReference type="Proteomes" id="UP000053097">
    <property type="component" value="Unassembled WGS sequence"/>
</dbReference>
<dbReference type="OrthoDB" id="10071389at2759"/>
<dbReference type="InterPro" id="IPR001394">
    <property type="entry name" value="Peptidase_C19_UCH"/>
</dbReference>
<dbReference type="Pfam" id="PF14214">
    <property type="entry name" value="Helitron_like_N"/>
    <property type="match status" value="1"/>
</dbReference>
<comment type="similarity">
    <text evidence="1">Belongs to the peptidase C19 family.</text>
</comment>
<dbReference type="InterPro" id="IPR025476">
    <property type="entry name" value="Helitron_helicase-like"/>
</dbReference>
<dbReference type="PROSITE" id="PS50235">
    <property type="entry name" value="USP_3"/>
    <property type="match status" value="1"/>
</dbReference>
<dbReference type="SUPFAM" id="SSF54001">
    <property type="entry name" value="Cysteine proteinases"/>
    <property type="match status" value="1"/>
</dbReference>
<reference evidence="3 4" key="1">
    <citation type="journal article" date="2014" name="Curr. Biol.">
        <title>The genome of the clonal raider ant Cerapachys biroi.</title>
        <authorList>
            <person name="Oxley P.R."/>
            <person name="Ji L."/>
            <person name="Fetter-Pruneda I."/>
            <person name="McKenzie S.K."/>
            <person name="Li C."/>
            <person name="Hu H."/>
            <person name="Zhang G."/>
            <person name="Kronauer D.J."/>
        </authorList>
    </citation>
    <scope>NUCLEOTIDE SEQUENCE [LARGE SCALE GENOMIC DNA]</scope>
</reference>
<accession>A0A026W8I4</accession>
<dbReference type="PANTHER" id="PTHR24006">
    <property type="entry name" value="UBIQUITIN CARBOXYL-TERMINAL HYDROLASE"/>
    <property type="match status" value="1"/>
</dbReference>
<keyword evidence="3" id="KW-0378">Hydrolase</keyword>
<dbReference type="InterPro" id="IPR028889">
    <property type="entry name" value="USP"/>
</dbReference>
<dbReference type="GO" id="GO:0016579">
    <property type="term" value="P:protein deubiquitination"/>
    <property type="evidence" value="ECO:0007669"/>
    <property type="project" value="InterPro"/>
</dbReference>
<feature type="domain" description="USP" evidence="2">
    <location>
        <begin position="240"/>
        <end position="503"/>
    </location>
</feature>
<evidence type="ECO:0000256" key="1">
    <source>
        <dbReference type="ARBA" id="ARBA00009085"/>
    </source>
</evidence>
<dbReference type="EMBL" id="KK107364">
    <property type="protein sequence ID" value="EZA51956.1"/>
    <property type="molecule type" value="Genomic_DNA"/>
</dbReference>
<dbReference type="CDD" id="cd02257">
    <property type="entry name" value="Peptidase_C19"/>
    <property type="match status" value="1"/>
</dbReference>
<name>A0A026W8I4_OOCBI</name>
<dbReference type="GO" id="GO:0005634">
    <property type="term" value="C:nucleus"/>
    <property type="evidence" value="ECO:0007669"/>
    <property type="project" value="TreeGrafter"/>
</dbReference>
<organism evidence="3 4">
    <name type="scientific">Ooceraea biroi</name>
    <name type="common">Clonal raider ant</name>
    <name type="synonym">Cerapachys biroi</name>
    <dbReference type="NCBI Taxonomy" id="2015173"/>
    <lineage>
        <taxon>Eukaryota</taxon>
        <taxon>Metazoa</taxon>
        <taxon>Ecdysozoa</taxon>
        <taxon>Arthropoda</taxon>
        <taxon>Hexapoda</taxon>
        <taxon>Insecta</taxon>
        <taxon>Pterygota</taxon>
        <taxon>Neoptera</taxon>
        <taxon>Endopterygota</taxon>
        <taxon>Hymenoptera</taxon>
        <taxon>Apocrita</taxon>
        <taxon>Aculeata</taxon>
        <taxon>Formicoidea</taxon>
        <taxon>Formicidae</taxon>
        <taxon>Dorylinae</taxon>
        <taxon>Ooceraea</taxon>
    </lineage>
</organism>
<sequence length="503" mass="58321">ITDFEYIKLRLMSEHSEFRTNPQFLSYSLHDNNMRQLNAGIFHKLNVTDPREKYTAATYLEQLSNQQLESNLSTIFSKLRNTEQYWRIPRGNLRCMINNYGPATWFLTLSPCEWLWTDLIEYLREINEPIANGKSANELIAFDPVSTSRFIDNKFALSRVTTLNGLHLINFDPSSVKATELAIIEYNRLRTQYRPDLVHINIFKPRVHKVRDTIWAISKNVLECQVNDNDINDYTLWHIRGLPNVDNTSCYANVSIQCVLHSSTLRKLLFRLEHTNIIRQFIDCYVSNDNTINIMAIRQLAGHQYLEKIQQDVSEFIIHLINNIDNIKSVIEHQLNITLRCKVCNYTNTKIYTNYILLLQLPDNLKKSYTLQELIQYSFSRWNNVEKICTNCGATSILAKTDISITGSVIILQLLLFKISDTKIIKITDLKIKGVPTEKISIGANIYKIISGIFHEGKSTIDGHYTNIVRAKGTEWQLINDSKVQKCSWPRNAKNAYIFAEKI</sequence>
<evidence type="ECO:0000313" key="4">
    <source>
        <dbReference type="Proteomes" id="UP000053097"/>
    </source>
</evidence>
<dbReference type="InterPro" id="IPR050164">
    <property type="entry name" value="Peptidase_C19"/>
</dbReference>
<dbReference type="GO" id="GO:0004843">
    <property type="term" value="F:cysteine-type deubiquitinase activity"/>
    <property type="evidence" value="ECO:0007669"/>
    <property type="project" value="InterPro"/>
</dbReference>
<dbReference type="InterPro" id="IPR038765">
    <property type="entry name" value="Papain-like_cys_pep_sf"/>
</dbReference>
<dbReference type="Gene3D" id="3.90.70.10">
    <property type="entry name" value="Cysteine proteinases"/>
    <property type="match status" value="1"/>
</dbReference>
<dbReference type="GO" id="GO:0005829">
    <property type="term" value="C:cytosol"/>
    <property type="evidence" value="ECO:0007669"/>
    <property type="project" value="TreeGrafter"/>
</dbReference>
<dbReference type="Pfam" id="PF00443">
    <property type="entry name" value="UCH"/>
    <property type="match status" value="1"/>
</dbReference>
<feature type="non-terminal residue" evidence="3">
    <location>
        <position position="1"/>
    </location>
</feature>
<protein>
    <submittedName>
        <fullName evidence="3">Ubiquitin carboxyl-terminal hydrolase 17-like protein</fullName>
    </submittedName>
</protein>
<evidence type="ECO:0000313" key="3">
    <source>
        <dbReference type="EMBL" id="EZA51956.1"/>
    </source>
</evidence>